<dbReference type="Proteomes" id="UP000032430">
    <property type="component" value="Chromosome I"/>
</dbReference>
<dbReference type="GO" id="GO:0031177">
    <property type="term" value="F:phosphopantetheine binding"/>
    <property type="evidence" value="ECO:0007669"/>
    <property type="project" value="TreeGrafter"/>
</dbReference>
<dbReference type="FunFam" id="1.10.1200.10:FF:000016">
    <property type="entry name" value="Non-ribosomal peptide synthase"/>
    <property type="match status" value="1"/>
</dbReference>
<dbReference type="InterPro" id="IPR006162">
    <property type="entry name" value="Ppantetheine_attach_site"/>
</dbReference>
<dbReference type="GO" id="GO:0009366">
    <property type="term" value="C:enterobactin synthetase complex"/>
    <property type="evidence" value="ECO:0007669"/>
    <property type="project" value="TreeGrafter"/>
</dbReference>
<keyword evidence="3" id="KW-0596">Phosphopantetheine</keyword>
<comment type="cofactor">
    <cofactor evidence="1">
        <name>pantetheine 4'-phosphate</name>
        <dbReference type="ChEBI" id="CHEBI:47942"/>
    </cofactor>
</comment>
<feature type="domain" description="Carrier" evidence="5">
    <location>
        <begin position="1050"/>
        <end position="1125"/>
    </location>
</feature>
<proteinExistence type="inferred from homology"/>
<dbReference type="PROSITE" id="PS50075">
    <property type="entry name" value="CARRIER"/>
    <property type="match status" value="3"/>
</dbReference>
<gene>
    <name evidence="6" type="ORF">LFA_3266</name>
</gene>
<evidence type="ECO:0000313" key="6">
    <source>
        <dbReference type="EMBL" id="CEG58602.1"/>
    </source>
</evidence>
<dbReference type="PANTHER" id="PTHR45527:SF1">
    <property type="entry name" value="FATTY ACID SYNTHASE"/>
    <property type="match status" value="1"/>
</dbReference>
<dbReference type="InterPro" id="IPR009081">
    <property type="entry name" value="PP-bd_ACP"/>
</dbReference>
<dbReference type="Pfam" id="PF18563">
    <property type="entry name" value="TubC_N"/>
    <property type="match status" value="1"/>
</dbReference>
<dbReference type="FunFam" id="3.30.300.30:FF:000015">
    <property type="entry name" value="Nonribosomal peptide synthase SidD"/>
    <property type="match status" value="2"/>
</dbReference>
<dbReference type="SUPFAM" id="SSF47336">
    <property type="entry name" value="ACP-like"/>
    <property type="match status" value="3"/>
</dbReference>
<dbReference type="FunFam" id="3.40.50.980:FF:000001">
    <property type="entry name" value="Non-ribosomal peptide synthetase"/>
    <property type="match status" value="1"/>
</dbReference>
<dbReference type="EMBL" id="LN614827">
    <property type="protein sequence ID" value="CEG58602.1"/>
    <property type="molecule type" value="Genomic_DNA"/>
</dbReference>
<feature type="domain" description="Carrier" evidence="5">
    <location>
        <begin position="3232"/>
        <end position="3307"/>
    </location>
</feature>
<dbReference type="InterPro" id="IPR025110">
    <property type="entry name" value="AMP-bd_C"/>
</dbReference>
<dbReference type="CDD" id="cd19531">
    <property type="entry name" value="LCL_NRPS-like"/>
    <property type="match status" value="2"/>
</dbReference>
<dbReference type="FunFam" id="3.30.300.30:FF:000010">
    <property type="entry name" value="Enterobactin synthetase component F"/>
    <property type="match status" value="1"/>
</dbReference>
<keyword evidence="6" id="KW-0413">Isomerase</keyword>
<dbReference type="Gene3D" id="3.30.559.10">
    <property type="entry name" value="Chloramphenicol acetyltransferase-like domain"/>
    <property type="match status" value="3"/>
</dbReference>
<dbReference type="CDD" id="cd12117">
    <property type="entry name" value="A_NRPS_Srf_like"/>
    <property type="match status" value="1"/>
</dbReference>
<dbReference type="Pfam" id="PF00550">
    <property type="entry name" value="PP-binding"/>
    <property type="match status" value="3"/>
</dbReference>
<dbReference type="EC" id="5.1.1.3" evidence="6"/>
<dbReference type="Gene3D" id="1.10.10.1830">
    <property type="entry name" value="Non-ribosomal peptide synthase, adenylation domain"/>
    <property type="match status" value="1"/>
</dbReference>
<dbReference type="PANTHER" id="PTHR45527">
    <property type="entry name" value="NONRIBOSOMAL PEPTIDE SYNTHETASE"/>
    <property type="match status" value="1"/>
</dbReference>
<accession>A0A098G810</accession>
<dbReference type="InterPro" id="IPR020845">
    <property type="entry name" value="AMP-binding_CS"/>
</dbReference>
<dbReference type="Pfam" id="PF00501">
    <property type="entry name" value="AMP-binding"/>
    <property type="match status" value="3"/>
</dbReference>
<feature type="domain" description="Carrier" evidence="5">
    <location>
        <begin position="2118"/>
        <end position="2192"/>
    </location>
</feature>
<dbReference type="InterPro" id="IPR000873">
    <property type="entry name" value="AMP-dep_synth/lig_dom"/>
</dbReference>
<dbReference type="GO" id="GO:0009239">
    <property type="term" value="P:enterobactin biosynthetic process"/>
    <property type="evidence" value="ECO:0007669"/>
    <property type="project" value="TreeGrafter"/>
</dbReference>
<comment type="similarity">
    <text evidence="2">Belongs to the ATP-dependent AMP-binding enzyme family.</text>
</comment>
<dbReference type="InterPro" id="IPR036736">
    <property type="entry name" value="ACP-like_sf"/>
</dbReference>
<evidence type="ECO:0000313" key="7">
    <source>
        <dbReference type="Proteomes" id="UP000032430"/>
    </source>
</evidence>
<dbReference type="SUPFAM" id="SSF56801">
    <property type="entry name" value="Acetyl-CoA synthetase-like"/>
    <property type="match status" value="3"/>
</dbReference>
<dbReference type="InterPro" id="IPR045851">
    <property type="entry name" value="AMP-bd_C_sf"/>
</dbReference>
<dbReference type="GO" id="GO:0008881">
    <property type="term" value="F:glutamate racemase activity"/>
    <property type="evidence" value="ECO:0007669"/>
    <property type="project" value="UniProtKB-EC"/>
</dbReference>
<dbReference type="STRING" id="1212491.LFA_3266"/>
<reference evidence="7" key="1">
    <citation type="submission" date="2014-09" db="EMBL/GenBank/DDBJ databases">
        <authorList>
            <person name="Gomez-Valero L."/>
        </authorList>
    </citation>
    <scope>NUCLEOTIDE SEQUENCE [LARGE SCALE GENOMIC DNA]</scope>
    <source>
        <strain evidence="7">ATCC700992</strain>
    </source>
</reference>
<sequence>MINEIMSLLAKNGIQLSLKGDGLAYRAPKGALTDDIKKLIADNKSRIISFFQVQKNAIPTPQQRIMKREVALSSALQLSFAQQRLWLLNQIDNSSGHYNMPNALKLSGPLNLGVLNRTFNTILERHEILRSCFLIDTNDQPYQVVNRSPEFSVTVQDVSFLDEELRNEKIAELMAEEASRPFELSTDLMLRAFLIKEAENEHILLVTIHHIASDAWSMSILINEFSSLYSAYMQGKENPLKPLLIQYADYAHWQRNWLQDVDVQLDYWEKQLTDLPLVHSVPLDQTRPSVPDFSGTIFYSRVSKTVSLKLQDICQAHGATLFMGLHAAFSAFLSRYSNEYDIVVGSPIANREQPEVAGLIGCFINILVLRSNLSSEPSFVELLKQSKATLLDAYSHQQIPFEKIVERLQPDRSLSHSPLFQIMLVLENINQATLNLLDLNLSVMELPDNFAKYDLTLTVRENLEGLLLGWRYNTNLFDASTIERMAEHFNTLLSSMLLAPDISVFSASMISTLEQHRLLVEWNNTATDFARNKCVHELFEAVVRQHPHNKALFTDNISLNYEVLNSYANGLAHELIAAKVIPGDVVPVLMETDVEVPLAYLAIMKAGAIFAPIDLRWPVDRILVVLSKLAPKAILVDKSVSFDLTGKANVLVVDLLYAKSRPDNPGLSLAADAPIYIFHTSGSTGVPKGAINLHKGIVNRLAYMDRAFCNPEDQSVMLMTNHCFDSSIWQIFWPLLNGGSCYIPDKNKNLDIGYVIDSISRNKITMTDFTPVFFSLFVEELNNRKWPTGSLSTLKALSVGGEAIIVNAARTFKYAYPDIDLINGYGPTETSIGMIFYRLPKVPPLRIPIGKPIANVSVYVLDQNLKLVPIGVPGELYISGACLGAGYWKDPIQTEKVFIDNPFHIQGNSASNERMYKTGDLVRWLPDGNLEFMGRIDHQVKIRGFRIELGEIEKILLTHNKVKEVIVLSRETQDGDKYLVAYVVLKERDDSDSMKEFNELRMYLGKILPDYMVPSVFMLLEHIPLTSNGKIDRKALPEPELTTQKQYYVAPTSITETKICEIWQDILGVNPIGVNDNFFELGGHSLTAMRVVGCISKTFNVSLPIKAMFTSQTPRALGQVVLELDIGIDQPPLLCVEREQLMIPSFAQQRLWLLDIIDGGSSHYNIPGVFKLSGQINLTALKSAFSTIVERHESLRTYFTTNNDGQLFQVIQHDVEFGIQQTDLSNLGEQAQQSKLKQIMWDEANGSFSLDSELMLRVQLIKLAEDEHILLATMHHIASDGWSVTILFNEFCVLYSAFVRGEANPLPALKIQYADYAHWQRNWLKGDLLEKQISWWERQLANLPVAHGLPFDYPRPRIQSFAGAKVYSQVDRHTSKALNILCQEHGATLFMGLHAAFSAFLSRYSNEQDIVVGTPIANREQEEVSDLIGFFVNTLVLRLALSGNPSFSELIARSKGVLIDAYMYQQTPFEQIVEHLQPERHTNHAALFQIMLVFQNNNFDTLELPGLSITHLAKANEIAKYDLTLFVTEREDGLSLTWEYNTNLFDAVTIEEMSRHFGVLLESLTSAPHANVFSVAMLSDQESERLLNLGKIGDELELHIEPRLLQSHFLQQVEMRSSKVAVKTSKKSLTYEELWKLSGVLGRRLIQDGCATNKLVAIVMEKGWEQVVAVLGIVRSGAAYLPIDAHLPADRIKLLLELGEITQVVTTSEFEKTLLVGMSLSIISIDSEFESSSKINFSMEGLDSFNSPNDLAYVIFTSGSSGIPKGVMISHEGATNTIDDLCARFNLKDTDSVLALSNLNFDLSVFDIFGLLSVGGTIVIPQESEAKDVNAWNRYLEMESITIWNTVPAYMQILTKLDTKRVNHSLRLIMMAGDWIPTDLPAQIAVQFPNARQINLGGNTEASIFSCIYYIDNISKIGKSIPYGKALTNQHMFVFGSDLRPAPYGVIGEIYIGGAGVSLGYWRDDVQTKSSFIVHPYTGARLFKTGDLGRLLRDENIEFIGRKDFQVKLRGFRIELGEIDRALLSHAMIKDVVTSVIHSNGSSGLLVAHVVLHEHASHDTQSTIIKSLRQHLGKILPEYMVPTAFVLLGNMPLTPNGKVDRKALPAPDIAVLQKEYAGPRNRVEEILCKAWQEVLDIERVGITDNFFELGGHSLLVMQVVESLQRQHITMTAHQLFVAPILVDLAALIESSLERHTLPLTATENLIPADCKYITPAMLPLVSLSPEEIEVIVNQIPGGVSNIHDIYPLGPLQEGVLFHHRLKPKGDAYVLCDLFRIKNKQEVHKFLEALQFVINRHDVLRTAILWNKLSIPVQVICRQVELPVSWIELEAGIDCLSYMEGLSAPEIQQMDLGQAPLLRALIAREHGSEEFIILLQYHHIIFDHIGIEIIRREVLYYQAGKGDNLPAVAPYRKFIAHVLNQAAHNDAEAYFQKHLADIDESSIPFNLVDTQTDSSQIVEVQKIVPLESCHQIRRIAKKLKVSPAVIFHAVWGMVVARCSGSNDVVFGTLLSGRLQGVSGVERMLGLFINTLPLRVKLGNCSAVELVNQVQNSLQELLSYEQTPLVQAQSYANLPSGSPLFSAILNYRHSATIELGEILHNDDDLFVQNNIEHLSSKEYTHYPFDLSVTDYGLGFKLTLCVDCSVSAERILGYVQTSLEGLVSALLEVSEKTIKEIPMLPETELQQLLFDWNDDQIYYPKTRCIHQLFEDQVVANPEGIALVFEGQQLTYHELNIKANQLAHYLVIEHQITADTLVGICVERSIDMVVGIMGILKAGGAYVPLDPDYPNERLAYILKDTKLTIVLTQSHFLSDIPIISEQAICLDNEAVKQQLAKQPSTNLDVKRLGLTSSHLAYVIYTSGSTGQPKGVMIEHENVVSLVCNSNYLSLEPGNIVAQASNMSFDAITFELWGALLNGAKLVFISKESLINASRLEMIINEHKVDTLFITTALLNLFSLNKPDAVKNLKHLLFGGEDCSLQAVNKIMKHSAPERLLHVYGPTENTTFSLWKQLTSDYLNTTPKVSLGNGLSGRTSYVLDNDKNLVPIGVKGELYLSGSGLARGYLNQPDLTAEKFITNPFYDATNPDCNKRLYKTGDLVRRLPNGDIEFLGRIDQQVKIRGFRVELSEIKSVLLAEALINDAVVLATETNSGDKRLVAYVVCDNAIDMVGDNDESQALRQDFIDSLCHNLKQVLPDYMLPSVFVILERLPLTANGKVDLKKLPGPEILKPHSRYMAPTTETEIILCKIWQEIFELEHIGITDNFFDLGGHSLLAVKLHALIEIKFNVSLPLKAIFEFEDLKGLASYLDVIG</sequence>
<dbReference type="CDD" id="cd19544">
    <property type="entry name" value="E-C_NRPS"/>
    <property type="match status" value="1"/>
</dbReference>
<dbReference type="CDD" id="cd05930">
    <property type="entry name" value="A_NRPS"/>
    <property type="match status" value="1"/>
</dbReference>
<protein>
    <submittedName>
        <fullName evidence="6">Putative Glutamate racemase</fullName>
        <ecNumber evidence="6">5.1.1.3</ecNumber>
    </submittedName>
</protein>
<dbReference type="HOGENOM" id="CLU_000022_0_13_6"/>
<dbReference type="FunFam" id="1.10.1200.10:FF:000005">
    <property type="entry name" value="Nonribosomal peptide synthetase 1"/>
    <property type="match status" value="2"/>
</dbReference>
<evidence type="ECO:0000256" key="2">
    <source>
        <dbReference type="ARBA" id="ARBA00006432"/>
    </source>
</evidence>
<evidence type="ECO:0000256" key="1">
    <source>
        <dbReference type="ARBA" id="ARBA00001957"/>
    </source>
</evidence>
<evidence type="ECO:0000256" key="4">
    <source>
        <dbReference type="ARBA" id="ARBA00022553"/>
    </source>
</evidence>
<dbReference type="InterPro" id="IPR010071">
    <property type="entry name" value="AA_adenyl_dom"/>
</dbReference>
<name>A0A098G810_9GAMM</name>
<keyword evidence="4" id="KW-0597">Phosphoprotein</keyword>
<dbReference type="Pfam" id="PF00668">
    <property type="entry name" value="Condensation"/>
    <property type="match status" value="3"/>
</dbReference>
<dbReference type="InterPro" id="IPR001242">
    <property type="entry name" value="Condensation_dom"/>
</dbReference>
<organism evidence="6 7">
    <name type="scientific">Legionella fallonii LLAP-10</name>
    <dbReference type="NCBI Taxonomy" id="1212491"/>
    <lineage>
        <taxon>Bacteria</taxon>
        <taxon>Pseudomonadati</taxon>
        <taxon>Pseudomonadota</taxon>
        <taxon>Gammaproteobacteria</taxon>
        <taxon>Legionellales</taxon>
        <taxon>Legionellaceae</taxon>
        <taxon>Legionella</taxon>
    </lineage>
</organism>
<dbReference type="InterPro" id="IPR041464">
    <property type="entry name" value="TubC_N"/>
</dbReference>
<dbReference type="FunFam" id="3.40.50.12780:FF:000012">
    <property type="entry name" value="Non-ribosomal peptide synthetase"/>
    <property type="match status" value="1"/>
</dbReference>
<dbReference type="Gene3D" id="1.10.1200.10">
    <property type="entry name" value="ACP-like"/>
    <property type="match status" value="3"/>
</dbReference>
<dbReference type="GO" id="GO:0043041">
    <property type="term" value="P:amino acid activation for nonribosomal peptide biosynthetic process"/>
    <property type="evidence" value="ECO:0007669"/>
    <property type="project" value="TreeGrafter"/>
</dbReference>
<dbReference type="PROSITE" id="PS00012">
    <property type="entry name" value="PHOSPHOPANTETHEINE"/>
    <property type="match status" value="2"/>
</dbReference>
<evidence type="ECO:0000256" key="3">
    <source>
        <dbReference type="ARBA" id="ARBA00022450"/>
    </source>
</evidence>
<dbReference type="FunFam" id="3.30.559.10:FF:000012">
    <property type="entry name" value="Non-ribosomal peptide synthetase"/>
    <property type="match status" value="2"/>
</dbReference>
<dbReference type="Pfam" id="PF13193">
    <property type="entry name" value="AMP-binding_C"/>
    <property type="match status" value="3"/>
</dbReference>
<keyword evidence="7" id="KW-1185">Reference proteome</keyword>
<dbReference type="InterPro" id="IPR044894">
    <property type="entry name" value="TubC_N_sf"/>
</dbReference>
<dbReference type="OrthoDB" id="9757559at2"/>
<dbReference type="KEGG" id="lfa:LFA_3266"/>
<dbReference type="GO" id="GO:0005829">
    <property type="term" value="C:cytosol"/>
    <property type="evidence" value="ECO:0007669"/>
    <property type="project" value="TreeGrafter"/>
</dbReference>
<dbReference type="GO" id="GO:0072330">
    <property type="term" value="P:monocarboxylic acid biosynthetic process"/>
    <property type="evidence" value="ECO:0007669"/>
    <property type="project" value="UniProtKB-ARBA"/>
</dbReference>
<dbReference type="PROSITE" id="PS00455">
    <property type="entry name" value="AMP_BINDING"/>
    <property type="match status" value="3"/>
</dbReference>
<dbReference type="SUPFAM" id="SSF52777">
    <property type="entry name" value="CoA-dependent acyltransferases"/>
    <property type="match status" value="6"/>
</dbReference>
<dbReference type="GO" id="GO:0047527">
    <property type="term" value="F:2,3-dihydroxybenzoate-serine ligase activity"/>
    <property type="evidence" value="ECO:0007669"/>
    <property type="project" value="TreeGrafter"/>
</dbReference>
<evidence type="ECO:0000259" key="5">
    <source>
        <dbReference type="PROSITE" id="PS50075"/>
    </source>
</evidence>
<dbReference type="NCBIfam" id="NF003417">
    <property type="entry name" value="PRK04813.1"/>
    <property type="match status" value="3"/>
</dbReference>
<dbReference type="NCBIfam" id="TIGR01733">
    <property type="entry name" value="AA-adenyl-dom"/>
    <property type="match status" value="3"/>
</dbReference>
<dbReference type="InterPro" id="IPR023213">
    <property type="entry name" value="CAT-like_dom_sf"/>
</dbReference>
<dbReference type="RefSeq" id="WP_045096887.1">
    <property type="nucleotide sequence ID" value="NZ_LN614827.1"/>
</dbReference>
<dbReference type="Gene3D" id="3.30.300.30">
    <property type="match status" value="3"/>
</dbReference>
<dbReference type="Gene3D" id="3.30.559.30">
    <property type="entry name" value="Nonribosomal peptide synthetase, condensation domain"/>
    <property type="match status" value="3"/>
</dbReference>
<dbReference type="Gene3D" id="2.30.38.10">
    <property type="entry name" value="Luciferase, Domain 3"/>
    <property type="match status" value="3"/>
</dbReference>
<dbReference type="Gene3D" id="3.40.50.980">
    <property type="match status" value="6"/>
</dbReference>